<feature type="domain" description="DSBA-like thioredoxin" evidence="1">
    <location>
        <begin position="49"/>
        <end position="231"/>
    </location>
</feature>
<reference evidence="2 3" key="1">
    <citation type="journal article" date="2018" name="J. Microbiol.">
        <title>Baekduia soli gen. nov., sp. nov., a novel bacterium isolated from the soil of Baekdu Mountain and proposal of a novel family name, Baekduiaceae fam. nov.</title>
        <authorList>
            <person name="An D.S."/>
            <person name="Siddiqi M.Z."/>
            <person name="Kim K.H."/>
            <person name="Yu H.S."/>
            <person name="Im W.T."/>
        </authorList>
    </citation>
    <scope>NUCLEOTIDE SEQUENCE [LARGE SCALE GENOMIC DNA]</scope>
    <source>
        <strain evidence="2 3">BR7-21</strain>
    </source>
</reference>
<dbReference type="PANTHER" id="PTHR42943:SF4">
    <property type="entry name" value="C2H2-TYPE DOMAIN-CONTAINING PROTEIN"/>
    <property type="match status" value="1"/>
</dbReference>
<evidence type="ECO:0000313" key="2">
    <source>
        <dbReference type="EMBL" id="QEC49548.1"/>
    </source>
</evidence>
<dbReference type="Pfam" id="PF01323">
    <property type="entry name" value="DSBA"/>
    <property type="match status" value="1"/>
</dbReference>
<dbReference type="SUPFAM" id="SSF52833">
    <property type="entry name" value="Thioredoxin-like"/>
    <property type="match status" value="1"/>
</dbReference>
<dbReference type="AlphaFoldDB" id="A0A5B8U9R6"/>
<dbReference type="InterPro" id="IPR051924">
    <property type="entry name" value="GST_Kappa/NadH"/>
</dbReference>
<dbReference type="InterPro" id="IPR001853">
    <property type="entry name" value="DSBA-like_thioredoxin_dom"/>
</dbReference>
<organism evidence="2 3">
    <name type="scientific">Baekduia soli</name>
    <dbReference type="NCBI Taxonomy" id="496014"/>
    <lineage>
        <taxon>Bacteria</taxon>
        <taxon>Bacillati</taxon>
        <taxon>Actinomycetota</taxon>
        <taxon>Thermoleophilia</taxon>
        <taxon>Solirubrobacterales</taxon>
        <taxon>Baekduiaceae</taxon>
        <taxon>Baekduia</taxon>
    </lineage>
</organism>
<evidence type="ECO:0000259" key="1">
    <source>
        <dbReference type="Pfam" id="PF01323"/>
    </source>
</evidence>
<proteinExistence type="predicted"/>
<dbReference type="KEGG" id="bsol:FSW04_19545"/>
<dbReference type="GO" id="GO:0004602">
    <property type="term" value="F:glutathione peroxidase activity"/>
    <property type="evidence" value="ECO:0007669"/>
    <property type="project" value="TreeGrafter"/>
</dbReference>
<keyword evidence="3" id="KW-1185">Reference proteome</keyword>
<gene>
    <name evidence="2" type="ORF">FSW04_19545</name>
</gene>
<name>A0A5B8U9R6_9ACTN</name>
<dbReference type="GO" id="GO:0004364">
    <property type="term" value="F:glutathione transferase activity"/>
    <property type="evidence" value="ECO:0007669"/>
    <property type="project" value="TreeGrafter"/>
</dbReference>
<dbReference type="Gene3D" id="3.40.30.10">
    <property type="entry name" value="Glutaredoxin"/>
    <property type="match status" value="1"/>
</dbReference>
<dbReference type="GO" id="GO:0006749">
    <property type="term" value="P:glutathione metabolic process"/>
    <property type="evidence" value="ECO:0007669"/>
    <property type="project" value="TreeGrafter"/>
</dbReference>
<dbReference type="InterPro" id="IPR036249">
    <property type="entry name" value="Thioredoxin-like_sf"/>
</dbReference>
<dbReference type="EMBL" id="CP042430">
    <property type="protein sequence ID" value="QEC49548.1"/>
    <property type="molecule type" value="Genomic_DNA"/>
</dbReference>
<sequence>MAPRIWGDARRIERCGSPADQGRHGAPAPHRLPRAGWDHPGVTAPCLLYDFNSPYAYLAFARAEAVLGPGVELQPVALAFMLRAHDRTPWSLTDEETRAAGMRQCEQRAERYGLPALRWPPDWPVGSYALAPLRAALVARGHGALRAFSQAAFARHFADGLPLTAPEDLDVVALAAGLDPAVVRAGVEDPAIKQALTDATRAALDLGAVGVPTTVVGDALFWGDDRLEDAAAA</sequence>
<dbReference type="Proteomes" id="UP000321805">
    <property type="component" value="Chromosome"/>
</dbReference>
<protein>
    <submittedName>
        <fullName evidence="2">Disulfide bond formation protein DsbA</fullName>
    </submittedName>
</protein>
<dbReference type="PANTHER" id="PTHR42943">
    <property type="entry name" value="GLUTATHIONE S-TRANSFERASE KAPPA"/>
    <property type="match status" value="1"/>
</dbReference>
<accession>A0A5B8U9R6</accession>
<evidence type="ECO:0000313" key="3">
    <source>
        <dbReference type="Proteomes" id="UP000321805"/>
    </source>
</evidence>
<dbReference type="OrthoDB" id="5244108at2"/>